<dbReference type="EMBL" id="JAVRRA010009640">
    <property type="protein sequence ID" value="KAK5246396.1"/>
    <property type="molecule type" value="Genomic_DNA"/>
</dbReference>
<accession>A0ABR0LVI8</accession>
<evidence type="ECO:0000256" key="4">
    <source>
        <dbReference type="ARBA" id="ARBA00022801"/>
    </source>
</evidence>
<dbReference type="PANTHER" id="PTHR12318">
    <property type="entry name" value="TESTOSTERONE-REGULATED PROTEIN RP2"/>
    <property type="match status" value="1"/>
</dbReference>
<feature type="non-terminal residue" evidence="7">
    <location>
        <position position="1"/>
    </location>
</feature>
<dbReference type="PANTHER" id="PTHR12318:SF0">
    <property type="entry name" value="ACYL-COENZYME A DIPHOSPHATASE NUDT19"/>
    <property type="match status" value="1"/>
</dbReference>
<keyword evidence="8" id="KW-1185">Reference proteome</keyword>
<sequence length="185" mass="20766">RFTTQMYLYFLPLSSPNSLGPLSGTATEAVIPTPTPDGGIEHTAARFLPPSAWLNMANKGEIILFPPQYFLLHLISPFLSPENLPNVIDHDELQRQRQALMEFSKTSSPPWGEKCISPLAVMKRKGDGRVVLGLDRPGLELENSDRKGDSERVVLVNFNKEGPRNVEVRLKKEVFEEERAAKEKL</sequence>
<dbReference type="Gene3D" id="3.90.79.10">
    <property type="entry name" value="Nucleoside Triphosphate Pyrophosphohydrolase"/>
    <property type="match status" value="1"/>
</dbReference>
<evidence type="ECO:0000256" key="2">
    <source>
        <dbReference type="ARBA" id="ARBA00001946"/>
    </source>
</evidence>
<reference evidence="7 8" key="1">
    <citation type="submission" date="2023-08" db="EMBL/GenBank/DDBJ databases">
        <title>Black Yeasts Isolated from many extreme environments.</title>
        <authorList>
            <person name="Coleine C."/>
            <person name="Stajich J.E."/>
            <person name="Selbmann L."/>
        </authorList>
    </citation>
    <scope>NUCLEOTIDE SEQUENCE [LARGE SCALE GENOMIC DNA]</scope>
    <source>
        <strain evidence="7 8">CCFEE 536</strain>
    </source>
</reference>
<keyword evidence="3" id="KW-0479">Metal-binding</keyword>
<evidence type="ECO:0000313" key="8">
    <source>
        <dbReference type="Proteomes" id="UP001357485"/>
    </source>
</evidence>
<evidence type="ECO:0000256" key="5">
    <source>
        <dbReference type="ARBA" id="ARBA00022842"/>
    </source>
</evidence>
<proteinExistence type="predicted"/>
<comment type="cofactor">
    <cofactor evidence="1">
        <name>Mn(2+)</name>
        <dbReference type="ChEBI" id="CHEBI:29035"/>
    </cofactor>
</comment>
<dbReference type="InterPro" id="IPR039121">
    <property type="entry name" value="NUDT19"/>
</dbReference>
<name>A0ABR0LVI8_9PEZI</name>
<evidence type="ECO:0000313" key="7">
    <source>
        <dbReference type="EMBL" id="KAK5246396.1"/>
    </source>
</evidence>
<keyword evidence="5" id="KW-0460">Magnesium</keyword>
<evidence type="ECO:0000256" key="1">
    <source>
        <dbReference type="ARBA" id="ARBA00001936"/>
    </source>
</evidence>
<keyword evidence="6" id="KW-0464">Manganese</keyword>
<dbReference type="Proteomes" id="UP001357485">
    <property type="component" value="Unassembled WGS sequence"/>
</dbReference>
<organism evidence="7 8">
    <name type="scientific">Cryomyces antarcticus</name>
    <dbReference type="NCBI Taxonomy" id="329879"/>
    <lineage>
        <taxon>Eukaryota</taxon>
        <taxon>Fungi</taxon>
        <taxon>Dikarya</taxon>
        <taxon>Ascomycota</taxon>
        <taxon>Pezizomycotina</taxon>
        <taxon>Dothideomycetes</taxon>
        <taxon>Dothideomycetes incertae sedis</taxon>
        <taxon>Cryomyces</taxon>
    </lineage>
</organism>
<protein>
    <submittedName>
        <fullName evidence="7">Uncharacterized protein</fullName>
    </submittedName>
</protein>
<comment type="caution">
    <text evidence="7">The sequence shown here is derived from an EMBL/GenBank/DDBJ whole genome shotgun (WGS) entry which is preliminary data.</text>
</comment>
<evidence type="ECO:0000256" key="3">
    <source>
        <dbReference type="ARBA" id="ARBA00022723"/>
    </source>
</evidence>
<comment type="cofactor">
    <cofactor evidence="2">
        <name>Mg(2+)</name>
        <dbReference type="ChEBI" id="CHEBI:18420"/>
    </cofactor>
</comment>
<gene>
    <name evidence="7" type="ORF">LTR16_007043</name>
</gene>
<keyword evidence="4" id="KW-0378">Hydrolase</keyword>
<evidence type="ECO:0000256" key="6">
    <source>
        <dbReference type="ARBA" id="ARBA00023211"/>
    </source>
</evidence>